<protein>
    <submittedName>
        <fullName evidence="3">LAGLIDADG homing endonuclease</fullName>
    </submittedName>
</protein>
<gene>
    <name evidence="3" type="ORF">DXG02_000017</name>
</gene>
<evidence type="ECO:0000313" key="3">
    <source>
        <dbReference type="EMBL" id="AYE93138.1"/>
    </source>
</evidence>
<sequence length="373" mass="42576">MSESEMGYRGSKSDILSPQPKEISVKEQRVDGSYFGFYPKLRCTLMGFERSYQVKIPSNQLNKKLFSTNTTTEAEISPWFLTGFIDAEGCFSIKIQQNVKLKTKWRVRPVFSITLHIKDLALLKSIKNNLGVGNISKSGEKAVMFAVDSIKEIPVIINHFDKYPLITQKLSDYLIFKQCFEIINQGNHLTERGLLEIIGLKSNLNLGLPVKLKEAFPAIDIKVTEVNKAEYKFKGIPNPLWVSGFTSGEGSFQVLARNRNSNELFARFSIHLHIRDLEVLKGISNFFKEKDEIKEKKVTLTEKSAQLQISKFSDINNIIIPFFNKHPILGMKSLDFIDFKKVCLILKTKDHLTSTLVYNQIIEIKSGMNLNRK</sequence>
<dbReference type="PANTHER" id="PTHR36181">
    <property type="entry name" value="INTRON-ENCODED ENDONUCLEASE AI3-RELATED"/>
    <property type="match status" value="1"/>
</dbReference>
<dbReference type="AlphaFoldDB" id="A0A386TYG5"/>
<dbReference type="InterPro" id="IPR027434">
    <property type="entry name" value="Homing_endonucl"/>
</dbReference>
<comment type="function">
    <text evidence="1">Mitochondrial DNA endonuclease involved in intron homing.</text>
</comment>
<accession>A0A386TYG5</accession>
<evidence type="ECO:0000259" key="2">
    <source>
        <dbReference type="Pfam" id="PF00961"/>
    </source>
</evidence>
<dbReference type="GO" id="GO:0004519">
    <property type="term" value="F:endonuclease activity"/>
    <property type="evidence" value="ECO:0007669"/>
    <property type="project" value="UniProtKB-KW"/>
</dbReference>
<dbReference type="Gene3D" id="3.10.28.10">
    <property type="entry name" value="Homing endonucleases"/>
    <property type="match status" value="2"/>
</dbReference>
<dbReference type="EMBL" id="MH725793">
    <property type="protein sequence ID" value="AYE93138.1"/>
    <property type="molecule type" value="Genomic_DNA"/>
</dbReference>
<keyword evidence="3" id="KW-0496">Mitochondrion</keyword>
<name>A0A386TYG5_9AGAR</name>
<reference evidence="3" key="1">
    <citation type="submission" date="2018-08" db="EMBL/GenBank/DDBJ databases">
        <title>Comparative mitochondrial genomics of the basidiomycete Termitomyces.</title>
        <authorList>
            <person name="Nieuwenhuis M."/>
        </authorList>
    </citation>
    <scope>NUCLEOTIDE SEQUENCE</scope>
    <source>
        <strain evidence="3">TB01</strain>
    </source>
</reference>
<dbReference type="InterPro" id="IPR004860">
    <property type="entry name" value="LAGLIDADG_dom"/>
</dbReference>
<keyword evidence="3" id="KW-0378">Hydrolase</keyword>
<organism evidence="3">
    <name type="scientific">Myochromella boudieri</name>
    <dbReference type="NCBI Taxonomy" id="117066"/>
    <lineage>
        <taxon>Eukaryota</taxon>
        <taxon>Fungi</taxon>
        <taxon>Dikarya</taxon>
        <taxon>Basidiomycota</taxon>
        <taxon>Agaricomycotina</taxon>
        <taxon>Agaricomycetes</taxon>
        <taxon>Agaricomycetidae</taxon>
        <taxon>Agaricales</taxon>
        <taxon>Tricholomatineae</taxon>
        <taxon>Lyophyllaceae</taxon>
        <taxon>Myochromella</taxon>
    </lineage>
</organism>
<proteinExistence type="predicted"/>
<dbReference type="GO" id="GO:0005739">
    <property type="term" value="C:mitochondrion"/>
    <property type="evidence" value="ECO:0007669"/>
    <property type="project" value="UniProtKB-ARBA"/>
</dbReference>
<feature type="domain" description="Homing endonuclease LAGLIDADG" evidence="2">
    <location>
        <begin position="81"/>
        <end position="179"/>
    </location>
</feature>
<keyword evidence="3" id="KW-0540">Nuclease</keyword>
<dbReference type="PANTHER" id="PTHR36181:SF4">
    <property type="entry name" value="LAGLIDADG ENDONUCLEASE"/>
    <property type="match status" value="1"/>
</dbReference>
<geneLocation type="mitochondrion" evidence="3"/>
<dbReference type="InterPro" id="IPR051289">
    <property type="entry name" value="LAGLIDADG_Endonuclease"/>
</dbReference>
<dbReference type="SUPFAM" id="SSF55608">
    <property type="entry name" value="Homing endonucleases"/>
    <property type="match status" value="2"/>
</dbReference>
<feature type="domain" description="Homing endonuclease LAGLIDADG" evidence="2">
    <location>
        <begin position="243"/>
        <end position="343"/>
    </location>
</feature>
<evidence type="ECO:0000256" key="1">
    <source>
        <dbReference type="ARBA" id="ARBA00002670"/>
    </source>
</evidence>
<dbReference type="Pfam" id="PF00961">
    <property type="entry name" value="LAGLIDADG_1"/>
    <property type="match status" value="2"/>
</dbReference>
<keyword evidence="3" id="KW-0255">Endonuclease</keyword>